<dbReference type="Pfam" id="PF07727">
    <property type="entry name" value="RVT_2"/>
    <property type="match status" value="1"/>
</dbReference>
<protein>
    <submittedName>
        <fullName evidence="3">Gag-pol polymerase</fullName>
    </submittedName>
</protein>
<dbReference type="EMBL" id="NCKW01020502">
    <property type="protein sequence ID" value="POM57799.1"/>
    <property type="molecule type" value="Genomic_DNA"/>
</dbReference>
<dbReference type="OrthoDB" id="95604at2759"/>
<feature type="compositionally biased region" description="Polar residues" evidence="1">
    <location>
        <begin position="1"/>
        <end position="10"/>
    </location>
</feature>
<evidence type="ECO:0000313" key="3">
    <source>
        <dbReference type="EMBL" id="POM57799.1"/>
    </source>
</evidence>
<name>A0A2P4WWZ4_9STRA</name>
<sequence length="187" mass="21438">MEAKSDSFSPPASKWSRLTNDDEEVTQNSEKDQQELEQHRQLLYIFLAIWYVTKPPTYRVAMKPTQAKQCQIRYSGTGEIDCFKARLVIKGFLQEHGITITKYSLLFVIKMEVLRLLFTIAALLDLEIHEMNVKTTFLNSFLEEEIYMAQPEGFLIPGISISCCGEVARQRLLSAGRPLLTVLRTTD</sequence>
<gene>
    <name evidence="3" type="ORF">PHPALM_37639</name>
</gene>
<evidence type="ECO:0000313" key="4">
    <source>
        <dbReference type="Proteomes" id="UP000237271"/>
    </source>
</evidence>
<comment type="caution">
    <text evidence="3">The sequence shown here is derived from an EMBL/GenBank/DDBJ whole genome shotgun (WGS) entry which is preliminary data.</text>
</comment>
<evidence type="ECO:0000259" key="2">
    <source>
        <dbReference type="Pfam" id="PF07727"/>
    </source>
</evidence>
<reference evidence="3 4" key="1">
    <citation type="journal article" date="2017" name="Genome Biol. Evol.">
        <title>Phytophthora megakarya and P. palmivora, closely related causal agents of cacao black pod rot, underwent increases in genome sizes and gene numbers by different mechanisms.</title>
        <authorList>
            <person name="Ali S.S."/>
            <person name="Shao J."/>
            <person name="Lary D.J."/>
            <person name="Kronmiller B."/>
            <person name="Shen D."/>
            <person name="Strem M.D."/>
            <person name="Amoako-Attah I."/>
            <person name="Akrofi A.Y."/>
            <person name="Begoude B.A."/>
            <person name="Ten Hoopen G.M."/>
            <person name="Coulibaly K."/>
            <person name="Kebe B.I."/>
            <person name="Melnick R.L."/>
            <person name="Guiltinan M.J."/>
            <person name="Tyler B.M."/>
            <person name="Meinhardt L.W."/>
            <person name="Bailey B.A."/>
        </authorList>
    </citation>
    <scope>NUCLEOTIDE SEQUENCE [LARGE SCALE GENOMIC DNA]</scope>
    <source>
        <strain evidence="4">sbr112.9</strain>
    </source>
</reference>
<organism evidence="3 4">
    <name type="scientific">Phytophthora palmivora</name>
    <dbReference type="NCBI Taxonomy" id="4796"/>
    <lineage>
        <taxon>Eukaryota</taxon>
        <taxon>Sar</taxon>
        <taxon>Stramenopiles</taxon>
        <taxon>Oomycota</taxon>
        <taxon>Peronosporomycetes</taxon>
        <taxon>Peronosporales</taxon>
        <taxon>Peronosporaceae</taxon>
        <taxon>Phytophthora</taxon>
    </lineage>
</organism>
<dbReference type="Proteomes" id="UP000237271">
    <property type="component" value="Unassembled WGS sequence"/>
</dbReference>
<proteinExistence type="predicted"/>
<dbReference type="InterPro" id="IPR013103">
    <property type="entry name" value="RVT_2"/>
</dbReference>
<dbReference type="AlphaFoldDB" id="A0A2P4WWZ4"/>
<accession>A0A2P4WWZ4</accession>
<feature type="domain" description="Reverse transcriptase Ty1/copia-type" evidence="2">
    <location>
        <begin position="58"/>
        <end position="161"/>
    </location>
</feature>
<feature type="region of interest" description="Disordered" evidence="1">
    <location>
        <begin position="1"/>
        <end position="32"/>
    </location>
</feature>
<evidence type="ECO:0000256" key="1">
    <source>
        <dbReference type="SAM" id="MobiDB-lite"/>
    </source>
</evidence>
<keyword evidence="4" id="KW-1185">Reference proteome</keyword>